<dbReference type="Gene3D" id="3.30.70.100">
    <property type="match status" value="1"/>
</dbReference>
<evidence type="ECO:0000256" key="3">
    <source>
        <dbReference type="ARBA" id="ARBA00032899"/>
    </source>
</evidence>
<name>A0AA35RP14_GEOBA</name>
<accession>A0AA35RP14</accession>
<dbReference type="CDD" id="cd00371">
    <property type="entry name" value="HMA"/>
    <property type="match status" value="1"/>
</dbReference>
<dbReference type="AlphaFoldDB" id="A0AA35RP14"/>
<dbReference type="Pfam" id="PF00080">
    <property type="entry name" value="Sod_Cu"/>
    <property type="match status" value="1"/>
</dbReference>
<sequence length="220" mass="23732">MEFAVRMTCSTCEEDVGKALRGVGGVRSVYTDAENDLVLVETNLPAAHVQDLLEATGKLVLFRGFGSAVDSVTSSAAVAIFRKNEVKGLARFLQVDDESFVVDGTIDGLQPGKYNVRVRQFGDLSRGFLSCGDVFSTSGAGPAEGELGLVHVDNTGRAQFLYKSEKMKVNDLIGRSLSIDKGEVFACAIIARSSGIFQNKKRFCTCDGVSQWDEAARMKL</sequence>
<dbReference type="Proteomes" id="UP001174909">
    <property type="component" value="Unassembled WGS sequence"/>
</dbReference>
<dbReference type="InterPro" id="IPR024134">
    <property type="entry name" value="SOD_Cu/Zn_/chaperone"/>
</dbReference>
<feature type="domain" description="HMA" evidence="4">
    <location>
        <begin position="1"/>
        <end position="64"/>
    </location>
</feature>
<dbReference type="SUPFAM" id="SSF49329">
    <property type="entry name" value="Cu,Zn superoxide dismutase-like"/>
    <property type="match status" value="1"/>
</dbReference>
<dbReference type="SUPFAM" id="SSF55008">
    <property type="entry name" value="HMA, heavy metal-associated domain"/>
    <property type="match status" value="1"/>
</dbReference>
<keyword evidence="6" id="KW-1185">Reference proteome</keyword>
<dbReference type="InterPro" id="IPR036163">
    <property type="entry name" value="HMA_dom_sf"/>
</dbReference>
<dbReference type="GO" id="GO:0005507">
    <property type="term" value="F:copper ion binding"/>
    <property type="evidence" value="ECO:0007669"/>
    <property type="project" value="InterPro"/>
</dbReference>
<dbReference type="PANTHER" id="PTHR10003">
    <property type="entry name" value="SUPEROXIDE DISMUTASE CU-ZN -RELATED"/>
    <property type="match status" value="1"/>
</dbReference>
<dbReference type="InterPro" id="IPR006121">
    <property type="entry name" value="HMA_dom"/>
</dbReference>
<proteinExistence type="inferred from homology"/>
<comment type="caution">
    <text evidence="5">The sequence shown here is derived from an EMBL/GenBank/DDBJ whole genome shotgun (WGS) entry which is preliminary data.</text>
</comment>
<gene>
    <name evidence="5" type="ORF">GBAR_LOCUS8684</name>
</gene>
<evidence type="ECO:0000256" key="1">
    <source>
        <dbReference type="ARBA" id="ARBA00001973"/>
    </source>
</evidence>
<dbReference type="EMBL" id="CASHTH010001294">
    <property type="protein sequence ID" value="CAI8013761.1"/>
    <property type="molecule type" value="Genomic_DNA"/>
</dbReference>
<dbReference type="PROSITE" id="PS50846">
    <property type="entry name" value="HMA_2"/>
    <property type="match status" value="1"/>
</dbReference>
<organism evidence="5 6">
    <name type="scientific">Geodia barretti</name>
    <name type="common">Barrett's horny sponge</name>
    <dbReference type="NCBI Taxonomy" id="519541"/>
    <lineage>
        <taxon>Eukaryota</taxon>
        <taxon>Metazoa</taxon>
        <taxon>Porifera</taxon>
        <taxon>Demospongiae</taxon>
        <taxon>Heteroscleromorpha</taxon>
        <taxon>Tetractinellida</taxon>
        <taxon>Astrophorina</taxon>
        <taxon>Geodiidae</taxon>
        <taxon>Geodia</taxon>
    </lineage>
</organism>
<dbReference type="Gene3D" id="2.60.40.200">
    <property type="entry name" value="Superoxide dismutase, copper/zinc binding domain"/>
    <property type="match status" value="1"/>
</dbReference>
<dbReference type="InterPro" id="IPR001424">
    <property type="entry name" value="SOD_Cu_Zn_dom"/>
</dbReference>
<dbReference type="GO" id="GO:0006801">
    <property type="term" value="P:superoxide metabolic process"/>
    <property type="evidence" value="ECO:0007669"/>
    <property type="project" value="InterPro"/>
</dbReference>
<comment type="similarity">
    <text evidence="2">In the C-terminal section; belongs to the Cu-Zn superoxide dismutase family.</text>
</comment>
<reference evidence="5" key="1">
    <citation type="submission" date="2023-03" db="EMBL/GenBank/DDBJ databases">
        <authorList>
            <person name="Steffen K."/>
            <person name="Cardenas P."/>
        </authorList>
    </citation>
    <scope>NUCLEOTIDE SEQUENCE</scope>
</reference>
<comment type="cofactor">
    <cofactor evidence="1">
        <name>Cu(2+)</name>
        <dbReference type="ChEBI" id="CHEBI:29036"/>
    </cofactor>
</comment>
<evidence type="ECO:0000313" key="5">
    <source>
        <dbReference type="EMBL" id="CAI8013761.1"/>
    </source>
</evidence>
<dbReference type="Pfam" id="PF00403">
    <property type="entry name" value="HMA"/>
    <property type="match status" value="1"/>
</dbReference>
<protein>
    <recommendedName>
        <fullName evidence="3">Superoxide dismutase copper chaperone</fullName>
    </recommendedName>
</protein>
<evidence type="ECO:0000259" key="4">
    <source>
        <dbReference type="PROSITE" id="PS50846"/>
    </source>
</evidence>
<evidence type="ECO:0000256" key="2">
    <source>
        <dbReference type="ARBA" id="ARBA00025798"/>
    </source>
</evidence>
<dbReference type="InterPro" id="IPR036423">
    <property type="entry name" value="SOD-like_Cu/Zn_dom_sf"/>
</dbReference>
<evidence type="ECO:0000313" key="6">
    <source>
        <dbReference type="Proteomes" id="UP001174909"/>
    </source>
</evidence>